<evidence type="ECO:0000313" key="1">
    <source>
        <dbReference type="EMBL" id="AIF69923.1"/>
    </source>
</evidence>
<keyword evidence="2" id="KW-1185">Reference proteome</keyword>
<evidence type="ECO:0008006" key="3">
    <source>
        <dbReference type="Google" id="ProtNLM"/>
    </source>
</evidence>
<proteinExistence type="predicted"/>
<reference evidence="1 2" key="2">
    <citation type="journal article" date="2015" name="Genome Announc.">
        <title>Complete Genome Sequence of Hyperthermophilic Piezophilic Archaeon Palaeococcus pacificus DY20341T, Isolated from Deep-Sea Hydrothermal Sediments.</title>
        <authorList>
            <person name="Zeng X."/>
            <person name="Jebbar M."/>
            <person name="Shao Z."/>
        </authorList>
    </citation>
    <scope>NUCLEOTIDE SEQUENCE [LARGE SCALE GENOMIC DNA]</scope>
    <source>
        <strain evidence="1 2">DY20341</strain>
    </source>
</reference>
<name>A0A075LZC8_9EURY</name>
<gene>
    <name evidence="1" type="ORF">PAP_07670</name>
</gene>
<dbReference type="HOGENOM" id="CLU_961785_0_0_2"/>
<reference evidence="2" key="1">
    <citation type="submission" date="2013-06" db="EMBL/GenBank/DDBJ databases">
        <title>Complete Genome Sequence of Hyperthermophilic Palaeococcus pacificus DY20341T, Isolated from a Deep-Sea Hydrothermal Sediments.</title>
        <authorList>
            <person name="Zeng X."/>
            <person name="Shao Z."/>
        </authorList>
    </citation>
    <scope>NUCLEOTIDE SEQUENCE [LARGE SCALE GENOMIC DNA]</scope>
    <source>
        <strain evidence="2">DY20341</strain>
    </source>
</reference>
<organism evidence="1 2">
    <name type="scientific">Palaeococcus pacificus DY20341</name>
    <dbReference type="NCBI Taxonomy" id="1343739"/>
    <lineage>
        <taxon>Archaea</taxon>
        <taxon>Methanobacteriati</taxon>
        <taxon>Methanobacteriota</taxon>
        <taxon>Thermococci</taxon>
        <taxon>Thermococcales</taxon>
        <taxon>Thermococcaceae</taxon>
        <taxon>Palaeococcus</taxon>
    </lineage>
</organism>
<dbReference type="GeneID" id="24842637"/>
<accession>A0A075LZC8</accession>
<dbReference type="Proteomes" id="UP000027981">
    <property type="component" value="Chromosome"/>
</dbReference>
<evidence type="ECO:0000313" key="2">
    <source>
        <dbReference type="Proteomes" id="UP000027981"/>
    </source>
</evidence>
<dbReference type="OrthoDB" id="98457at2157"/>
<dbReference type="eggNOG" id="arCOG07157">
    <property type="taxonomic scope" value="Archaea"/>
</dbReference>
<sequence length="298" mass="34206">MEWEELGTYQLESAQIFFPASLEIQEELLKAGFKVPYDKEKKISTPLPVISAFSKGTVIPKNRLLKAHEFEEDDKFVKIPNEEAHLKFLTNEKGYLTLEIELKRYHLEDLNFVSIPPRIWNAWVSFSLSAAFLDDILERLSKLRGETPKGIYIDSRGRSGREIEVYAYKGRKYKDLGIPVYAYYLGLNGLELAGEYFAEKADESSIDRDVLNFLKLGLKKSKSTRAGLKVGLIWKEGEPQRIALRLGTNYPRVKIRGLYGELEGKSRGELSYGERHFMTVRANDFYWALEKVKSVFGG</sequence>
<dbReference type="KEGG" id="ppac:PAP_07670"/>
<dbReference type="RefSeq" id="WP_048165425.1">
    <property type="nucleotide sequence ID" value="NZ_CP006019.1"/>
</dbReference>
<dbReference type="AlphaFoldDB" id="A0A075LZC8"/>
<protein>
    <recommendedName>
        <fullName evidence="3">PhoI</fullName>
    </recommendedName>
</protein>
<dbReference type="EMBL" id="CP006019">
    <property type="protein sequence ID" value="AIF69923.1"/>
    <property type="molecule type" value="Genomic_DNA"/>
</dbReference>